<dbReference type="InterPro" id="IPR009057">
    <property type="entry name" value="Homeodomain-like_sf"/>
</dbReference>
<dbReference type="EMBL" id="JACOPH010000002">
    <property type="protein sequence ID" value="MBC5713534.1"/>
    <property type="molecule type" value="Genomic_DNA"/>
</dbReference>
<dbReference type="Gene3D" id="1.10.10.60">
    <property type="entry name" value="Homeodomain-like"/>
    <property type="match status" value="2"/>
</dbReference>
<dbReference type="InterPro" id="IPR018062">
    <property type="entry name" value="HTH_AraC-typ_CS"/>
</dbReference>
<gene>
    <name evidence="5" type="ORF">H8S17_04775</name>
</gene>
<evidence type="ECO:0000313" key="5">
    <source>
        <dbReference type="EMBL" id="MBC5713534.1"/>
    </source>
</evidence>
<dbReference type="SUPFAM" id="SSF51215">
    <property type="entry name" value="Regulatory protein AraC"/>
    <property type="match status" value="1"/>
</dbReference>
<evidence type="ECO:0000259" key="4">
    <source>
        <dbReference type="PROSITE" id="PS01124"/>
    </source>
</evidence>
<dbReference type="SMART" id="SM00342">
    <property type="entry name" value="HTH_ARAC"/>
    <property type="match status" value="1"/>
</dbReference>
<dbReference type="Pfam" id="PF07883">
    <property type="entry name" value="Cupin_2"/>
    <property type="match status" value="1"/>
</dbReference>
<name>A0A923LMC8_9FIRM</name>
<keyword evidence="3" id="KW-0804">Transcription</keyword>
<feature type="domain" description="HTH araC/xylS-type" evidence="4">
    <location>
        <begin position="177"/>
        <end position="275"/>
    </location>
</feature>
<keyword evidence="2" id="KW-0238">DNA-binding</keyword>
<dbReference type="GO" id="GO:0043565">
    <property type="term" value="F:sequence-specific DNA binding"/>
    <property type="evidence" value="ECO:0007669"/>
    <property type="project" value="InterPro"/>
</dbReference>
<comment type="caution">
    <text evidence="5">The sequence shown here is derived from an EMBL/GenBank/DDBJ whole genome shotgun (WGS) entry which is preliminary data.</text>
</comment>
<dbReference type="Gene3D" id="2.60.120.10">
    <property type="entry name" value="Jelly Rolls"/>
    <property type="match status" value="1"/>
</dbReference>
<proteinExistence type="predicted"/>
<accession>A0A923LMC8</accession>
<dbReference type="InterPro" id="IPR014710">
    <property type="entry name" value="RmlC-like_jellyroll"/>
</dbReference>
<dbReference type="SUPFAM" id="SSF46689">
    <property type="entry name" value="Homeodomain-like"/>
    <property type="match status" value="2"/>
</dbReference>
<evidence type="ECO:0000256" key="2">
    <source>
        <dbReference type="ARBA" id="ARBA00023125"/>
    </source>
</evidence>
<sequence>MSSESIFFQKTKTPDFHLRSISFSKYEGDWPSLPHTHPFSEFFYIISGKGEFFIDGDTIPVRPNDLILINPNIEHTEKAKISAPMEYIVFGVDGMAFSFPKKHAEDAPLNYGHYSYSSVQNHLIQFARLMMQEFLEKKPDFDLVCRNILQILFIYIFREQHISLISDEGMRISKECAAAKRYMDANYSKNITLDTLAEMTHTNKYYLAHSFSECIGKSPIHYLLSRRIQAGKELLINTDHSILQIAESTGFSSQSYFSQAFRKETGMTPQQFRKQQG</sequence>
<dbReference type="AlphaFoldDB" id="A0A923LMC8"/>
<keyword evidence="6" id="KW-1185">Reference proteome</keyword>
<dbReference type="PANTHER" id="PTHR43280:SF28">
    <property type="entry name" value="HTH-TYPE TRANSCRIPTIONAL ACTIVATOR RHAS"/>
    <property type="match status" value="1"/>
</dbReference>
<protein>
    <submittedName>
        <fullName evidence="5">AraC family transcriptional regulator</fullName>
    </submittedName>
</protein>
<dbReference type="RefSeq" id="WP_186866444.1">
    <property type="nucleotide sequence ID" value="NZ_JACOPH010000002.1"/>
</dbReference>
<evidence type="ECO:0000313" key="6">
    <source>
        <dbReference type="Proteomes" id="UP000606720"/>
    </source>
</evidence>
<organism evidence="5 6">
    <name type="scientific">Roseburia zhanii</name>
    <dbReference type="NCBI Taxonomy" id="2763064"/>
    <lineage>
        <taxon>Bacteria</taxon>
        <taxon>Bacillati</taxon>
        <taxon>Bacillota</taxon>
        <taxon>Clostridia</taxon>
        <taxon>Lachnospirales</taxon>
        <taxon>Lachnospiraceae</taxon>
        <taxon>Roseburia</taxon>
    </lineage>
</organism>
<reference evidence="5" key="1">
    <citation type="submission" date="2020-08" db="EMBL/GenBank/DDBJ databases">
        <title>Genome public.</title>
        <authorList>
            <person name="Liu C."/>
            <person name="Sun Q."/>
        </authorList>
    </citation>
    <scope>NUCLEOTIDE SEQUENCE</scope>
    <source>
        <strain evidence="5">BX1005</strain>
    </source>
</reference>
<dbReference type="InterPro" id="IPR037923">
    <property type="entry name" value="HTH-like"/>
</dbReference>
<dbReference type="PANTHER" id="PTHR43280">
    <property type="entry name" value="ARAC-FAMILY TRANSCRIPTIONAL REGULATOR"/>
    <property type="match status" value="1"/>
</dbReference>
<dbReference type="InterPro" id="IPR013096">
    <property type="entry name" value="Cupin_2"/>
</dbReference>
<dbReference type="PRINTS" id="PR00032">
    <property type="entry name" value="HTHARAC"/>
</dbReference>
<dbReference type="PROSITE" id="PS00041">
    <property type="entry name" value="HTH_ARAC_FAMILY_1"/>
    <property type="match status" value="1"/>
</dbReference>
<dbReference type="PROSITE" id="PS01124">
    <property type="entry name" value="HTH_ARAC_FAMILY_2"/>
    <property type="match status" value="1"/>
</dbReference>
<dbReference type="Proteomes" id="UP000606720">
    <property type="component" value="Unassembled WGS sequence"/>
</dbReference>
<evidence type="ECO:0000256" key="1">
    <source>
        <dbReference type="ARBA" id="ARBA00023015"/>
    </source>
</evidence>
<evidence type="ECO:0000256" key="3">
    <source>
        <dbReference type="ARBA" id="ARBA00023163"/>
    </source>
</evidence>
<dbReference type="InterPro" id="IPR018060">
    <property type="entry name" value="HTH_AraC"/>
</dbReference>
<keyword evidence="1" id="KW-0805">Transcription regulation</keyword>
<dbReference type="GO" id="GO:0003700">
    <property type="term" value="F:DNA-binding transcription factor activity"/>
    <property type="evidence" value="ECO:0007669"/>
    <property type="project" value="InterPro"/>
</dbReference>
<dbReference type="Pfam" id="PF12833">
    <property type="entry name" value="HTH_18"/>
    <property type="match status" value="1"/>
</dbReference>
<dbReference type="InterPro" id="IPR020449">
    <property type="entry name" value="Tscrpt_reg_AraC-type_HTH"/>
</dbReference>